<protein>
    <recommendedName>
        <fullName evidence="1">MIP18 family-like domain-containing protein</fullName>
    </recommendedName>
</protein>
<evidence type="ECO:0000259" key="1">
    <source>
        <dbReference type="Pfam" id="PF01883"/>
    </source>
</evidence>
<comment type="caution">
    <text evidence="2">The sequence shown here is derived from an EMBL/GenBank/DDBJ whole genome shotgun (WGS) entry which is preliminary data.</text>
</comment>
<evidence type="ECO:0000313" key="2">
    <source>
        <dbReference type="EMBL" id="GFD53716.1"/>
    </source>
</evidence>
<dbReference type="Gene3D" id="3.30.300.130">
    <property type="entry name" value="Fe-S cluster assembly (FSCA)"/>
    <property type="match status" value="1"/>
</dbReference>
<reference evidence="2" key="1">
    <citation type="journal article" date="2019" name="Sci. Rep.">
        <title>Draft genome of Tanacetum cinerariifolium, the natural source of mosquito coil.</title>
        <authorList>
            <person name="Yamashiro T."/>
            <person name="Shiraishi A."/>
            <person name="Satake H."/>
            <person name="Nakayama K."/>
        </authorList>
    </citation>
    <scope>NUCLEOTIDE SEQUENCE</scope>
</reference>
<gene>
    <name evidence="2" type="ORF">Tci_925685</name>
</gene>
<proteinExistence type="predicted"/>
<dbReference type="EMBL" id="BKCJ011797617">
    <property type="protein sequence ID" value="GFD53716.1"/>
    <property type="molecule type" value="Genomic_DNA"/>
</dbReference>
<dbReference type="Pfam" id="PF01883">
    <property type="entry name" value="FeS_assembly_P"/>
    <property type="match status" value="1"/>
</dbReference>
<feature type="non-terminal residue" evidence="2">
    <location>
        <position position="101"/>
    </location>
</feature>
<dbReference type="SUPFAM" id="SSF117916">
    <property type="entry name" value="Fe-S cluster assembly (FSCA) domain-like"/>
    <property type="match status" value="1"/>
</dbReference>
<dbReference type="InterPro" id="IPR002744">
    <property type="entry name" value="MIP18-like"/>
</dbReference>
<accession>A0A699X7D2</accession>
<organism evidence="2">
    <name type="scientific">Tanacetum cinerariifolium</name>
    <name type="common">Dalmatian daisy</name>
    <name type="synonym">Chrysanthemum cinerariifolium</name>
    <dbReference type="NCBI Taxonomy" id="118510"/>
    <lineage>
        <taxon>Eukaryota</taxon>
        <taxon>Viridiplantae</taxon>
        <taxon>Streptophyta</taxon>
        <taxon>Embryophyta</taxon>
        <taxon>Tracheophyta</taxon>
        <taxon>Spermatophyta</taxon>
        <taxon>Magnoliopsida</taxon>
        <taxon>eudicotyledons</taxon>
        <taxon>Gunneridae</taxon>
        <taxon>Pentapetalae</taxon>
        <taxon>asterids</taxon>
        <taxon>campanulids</taxon>
        <taxon>Asterales</taxon>
        <taxon>Asteraceae</taxon>
        <taxon>Asteroideae</taxon>
        <taxon>Anthemideae</taxon>
        <taxon>Anthemidinae</taxon>
        <taxon>Tanacetum</taxon>
    </lineage>
</organism>
<dbReference type="AlphaFoldDB" id="A0A699X7D2"/>
<feature type="non-terminal residue" evidence="2">
    <location>
        <position position="1"/>
    </location>
</feature>
<dbReference type="InterPro" id="IPR034904">
    <property type="entry name" value="FSCA_dom_sf"/>
</dbReference>
<feature type="domain" description="MIP18 family-like" evidence="1">
    <location>
        <begin position="22"/>
        <end position="91"/>
    </location>
</feature>
<name>A0A699X7D2_TANCI</name>
<sequence length="101" mass="11051">RVIFAVAPSAAHLPSMPELTIEAVRHALSFVEEPDLGQDLITLNMVEDIKVEGRTVSFTVVLTTPACPLKQLIHDACERAVHTMVDKDANVVIQMTSRVTT</sequence>